<feature type="non-terminal residue" evidence="1">
    <location>
        <position position="47"/>
    </location>
</feature>
<dbReference type="AlphaFoldDB" id="A0A382I3E9"/>
<name>A0A382I3E9_9ZZZZ</name>
<organism evidence="1">
    <name type="scientific">marine metagenome</name>
    <dbReference type="NCBI Taxonomy" id="408172"/>
    <lineage>
        <taxon>unclassified sequences</taxon>
        <taxon>metagenomes</taxon>
        <taxon>ecological metagenomes</taxon>
    </lineage>
</organism>
<gene>
    <name evidence="1" type="ORF">METZ01_LOCUS246095</name>
</gene>
<dbReference type="EMBL" id="UINC01064506">
    <property type="protein sequence ID" value="SVB93241.1"/>
    <property type="molecule type" value="Genomic_DNA"/>
</dbReference>
<protein>
    <submittedName>
        <fullName evidence="1">Uncharacterized protein</fullName>
    </submittedName>
</protein>
<proteinExistence type="predicted"/>
<sequence length="47" mass="5140">MAIQSEAMCWNWPAPYAQRIKSIRDLLHGTSGVVVEAGLAVLSLQEV</sequence>
<reference evidence="1" key="1">
    <citation type="submission" date="2018-05" db="EMBL/GenBank/DDBJ databases">
        <authorList>
            <person name="Lanie J.A."/>
            <person name="Ng W.-L."/>
            <person name="Kazmierczak K.M."/>
            <person name="Andrzejewski T.M."/>
            <person name="Davidsen T.M."/>
            <person name="Wayne K.J."/>
            <person name="Tettelin H."/>
            <person name="Glass J.I."/>
            <person name="Rusch D."/>
            <person name="Podicherti R."/>
            <person name="Tsui H.-C.T."/>
            <person name="Winkler M.E."/>
        </authorList>
    </citation>
    <scope>NUCLEOTIDE SEQUENCE</scope>
</reference>
<accession>A0A382I3E9</accession>
<evidence type="ECO:0000313" key="1">
    <source>
        <dbReference type="EMBL" id="SVB93241.1"/>
    </source>
</evidence>